<dbReference type="OrthoDB" id="6613063at2759"/>
<dbReference type="InParanoid" id="A0A409YGC7"/>
<feature type="compositionally biased region" description="Acidic residues" evidence="1">
    <location>
        <begin position="254"/>
        <end position="279"/>
    </location>
</feature>
<reference evidence="2 3" key="1">
    <citation type="journal article" date="2018" name="Evol. Lett.">
        <title>Horizontal gene cluster transfer increased hallucinogenic mushroom diversity.</title>
        <authorList>
            <person name="Reynolds H.T."/>
            <person name="Vijayakumar V."/>
            <person name="Gluck-Thaler E."/>
            <person name="Korotkin H.B."/>
            <person name="Matheny P.B."/>
            <person name="Slot J.C."/>
        </authorList>
    </citation>
    <scope>NUCLEOTIDE SEQUENCE [LARGE SCALE GENOMIC DNA]</scope>
    <source>
        <strain evidence="2 3">2629</strain>
    </source>
</reference>
<dbReference type="EMBL" id="NHTK01001191">
    <property type="protein sequence ID" value="PPR02077.1"/>
    <property type="molecule type" value="Genomic_DNA"/>
</dbReference>
<protein>
    <submittedName>
        <fullName evidence="2">Uncharacterized protein</fullName>
    </submittedName>
</protein>
<comment type="caution">
    <text evidence="2">The sequence shown here is derived from an EMBL/GenBank/DDBJ whole genome shotgun (WGS) entry which is preliminary data.</text>
</comment>
<accession>A0A409YGC7</accession>
<keyword evidence="3" id="KW-1185">Reference proteome</keyword>
<dbReference type="Proteomes" id="UP000284842">
    <property type="component" value="Unassembled WGS sequence"/>
</dbReference>
<feature type="compositionally biased region" description="Basic and acidic residues" evidence="1">
    <location>
        <begin position="90"/>
        <end position="109"/>
    </location>
</feature>
<evidence type="ECO:0000256" key="1">
    <source>
        <dbReference type="SAM" id="MobiDB-lite"/>
    </source>
</evidence>
<organism evidence="2 3">
    <name type="scientific">Panaeolus cyanescens</name>
    <dbReference type="NCBI Taxonomy" id="181874"/>
    <lineage>
        <taxon>Eukaryota</taxon>
        <taxon>Fungi</taxon>
        <taxon>Dikarya</taxon>
        <taxon>Basidiomycota</taxon>
        <taxon>Agaricomycotina</taxon>
        <taxon>Agaricomycetes</taxon>
        <taxon>Agaricomycetidae</taxon>
        <taxon>Agaricales</taxon>
        <taxon>Agaricineae</taxon>
        <taxon>Galeropsidaceae</taxon>
        <taxon>Panaeolus</taxon>
    </lineage>
</organism>
<proteinExistence type="predicted"/>
<feature type="region of interest" description="Disordered" evidence="1">
    <location>
        <begin position="90"/>
        <end position="279"/>
    </location>
</feature>
<sequence length="622" mass="69442">MEHSMDDTPIPDDDGLIDCDCGCNKRVTPATWRSHRAGGGSLTLQILRAAACSSGNEQDVQMSPSDDDPHLELFMSQLDDIGGDELARDDIDIGESKRPRSATDADHTLSKRPRPSTPTSAETPRSPLGQPISDTFPPFGSPESSAPHHRYQTRLASSRLSRWPVQPARTAKKSGAKPFIADHPSEDEADKDDDDDDAYDDMPDLLDVSNDEEDGEDDDEGDKGEEEEEDEEEDDDDQEDDNQKAAAIQTVFEDMQEEQEEQEEEEEEQEAGEDNDELEEEIERFAALALEARQEAAQAAARRVHEAQTDVLDEDDLDVLRTFVLKTEDHLTERTFKRLSRAYPKQEHLSLKMTRKRAATLSGFQAVKYDCSVSSKGPRVEVALTTSFAQYVQLVDKNARRHGTDPDFDEKEFYGQLKRILVIKLPKAPEINIHKRRTVIFALVQTIVTEEVGGFHCFKRMGRNDIVDLATMHKHQVHRLITALLSLVLTPQKMGLELDVVLKSLAIVYILLNIEDAIRRRFAARNRRQSDVENPDKVTHDAHQRVVEIGMGEGDSGDAEIIRERDGGELRARGMDSGERRVGEVVGGDGRADAVNERIGYVATIAGCIGSLANLVREDNPV</sequence>
<feature type="compositionally biased region" description="Acidic residues" evidence="1">
    <location>
        <begin position="185"/>
        <end position="240"/>
    </location>
</feature>
<evidence type="ECO:0000313" key="2">
    <source>
        <dbReference type="EMBL" id="PPR02077.1"/>
    </source>
</evidence>
<dbReference type="AlphaFoldDB" id="A0A409YGC7"/>
<name>A0A409YGC7_9AGAR</name>
<gene>
    <name evidence="2" type="ORF">CVT24_011175</name>
</gene>
<evidence type="ECO:0000313" key="3">
    <source>
        <dbReference type="Proteomes" id="UP000284842"/>
    </source>
</evidence>